<evidence type="ECO:0000256" key="7">
    <source>
        <dbReference type="ARBA" id="ARBA00022840"/>
    </source>
</evidence>
<gene>
    <name evidence="10 14" type="primary">miaA</name>
    <name evidence="14" type="ORF">POREN0001_1122</name>
</gene>
<dbReference type="Proteomes" id="UP000004295">
    <property type="component" value="Unassembled WGS sequence"/>
</dbReference>
<evidence type="ECO:0000256" key="13">
    <source>
        <dbReference type="RuleBase" id="RU003785"/>
    </source>
</evidence>
<name>C3J9H8_POREA</name>
<reference evidence="14 15" key="1">
    <citation type="submission" date="2009-04" db="EMBL/GenBank/DDBJ databases">
        <authorList>
            <person name="Sebastian Y."/>
            <person name="Madupu R."/>
            <person name="Durkin A.S."/>
            <person name="Torralba M."/>
            <person name="Methe B."/>
            <person name="Sutton G.G."/>
            <person name="Strausberg R.L."/>
            <person name="Nelson K.E."/>
        </authorList>
    </citation>
    <scope>NUCLEOTIDE SEQUENCE [LARGE SCALE GENOMIC DNA]</scope>
    <source>
        <strain evidence="15">ATCC 35406 / BCRC 14492 / JCM 8526 / NCTC 13058 / HG 370</strain>
    </source>
</reference>
<dbReference type="InterPro" id="IPR027417">
    <property type="entry name" value="P-loop_NTPase"/>
</dbReference>
<feature type="binding site" evidence="10">
    <location>
        <begin position="11"/>
        <end position="18"/>
    </location>
    <ligand>
        <name>ATP</name>
        <dbReference type="ChEBI" id="CHEBI:30616"/>
    </ligand>
</feature>
<keyword evidence="5 10" id="KW-0819">tRNA processing</keyword>
<comment type="subunit">
    <text evidence="10">Monomer.</text>
</comment>
<evidence type="ECO:0000256" key="2">
    <source>
        <dbReference type="ARBA" id="ARBA00003213"/>
    </source>
</evidence>
<comment type="similarity">
    <text evidence="3 10 13">Belongs to the IPP transferase family.</text>
</comment>
<evidence type="ECO:0000256" key="11">
    <source>
        <dbReference type="RuleBase" id="RU003783"/>
    </source>
</evidence>
<evidence type="ECO:0000256" key="5">
    <source>
        <dbReference type="ARBA" id="ARBA00022694"/>
    </source>
</evidence>
<comment type="cofactor">
    <cofactor evidence="1 10">
        <name>Mg(2+)</name>
        <dbReference type="ChEBI" id="CHEBI:18420"/>
    </cofactor>
</comment>
<keyword evidence="8 10" id="KW-0460">Magnesium</keyword>
<dbReference type="GO" id="GO:0052381">
    <property type="term" value="F:tRNA dimethylallyltransferase activity"/>
    <property type="evidence" value="ECO:0007669"/>
    <property type="project" value="UniProtKB-UniRule"/>
</dbReference>
<evidence type="ECO:0000256" key="6">
    <source>
        <dbReference type="ARBA" id="ARBA00022741"/>
    </source>
</evidence>
<evidence type="ECO:0000313" key="14">
    <source>
        <dbReference type="EMBL" id="EEN83193.1"/>
    </source>
</evidence>
<protein>
    <recommendedName>
        <fullName evidence="10">tRNA dimethylallyltransferase</fullName>
        <ecNumber evidence="10">2.5.1.75</ecNumber>
    </recommendedName>
    <alternativeName>
        <fullName evidence="10">Dimethylallyl diphosphate:tRNA dimethylallyltransferase</fullName>
        <shortName evidence="10">DMAPP:tRNA dimethylallyltransferase</shortName>
        <shortName evidence="10">DMATase</shortName>
    </alternativeName>
    <alternativeName>
        <fullName evidence="10">Isopentenyl-diphosphate:tRNA isopentenyltransferase</fullName>
        <shortName evidence="10">IPP transferase</shortName>
        <shortName evidence="10">IPPT</shortName>
        <shortName evidence="10">IPTase</shortName>
    </alternativeName>
</protein>
<dbReference type="InterPro" id="IPR018022">
    <property type="entry name" value="IPT"/>
</dbReference>
<dbReference type="Gene3D" id="3.40.50.300">
    <property type="entry name" value="P-loop containing nucleotide triphosphate hydrolases"/>
    <property type="match status" value="1"/>
</dbReference>
<evidence type="ECO:0000313" key="15">
    <source>
        <dbReference type="Proteomes" id="UP000004295"/>
    </source>
</evidence>
<keyword evidence="6 10" id="KW-0547">Nucleotide-binding</keyword>
<organism evidence="14 15">
    <name type="scientific">Porphyromonas endodontalis (strain ATCC 35406 / DSM 24491 / JCM 8526 / CCUG 16442 / BCRC 14492 / NCTC 13058 / HG 370)</name>
    <name type="common">Bacteroides endodontalis</name>
    <dbReference type="NCBI Taxonomy" id="553175"/>
    <lineage>
        <taxon>Bacteria</taxon>
        <taxon>Pseudomonadati</taxon>
        <taxon>Bacteroidota</taxon>
        <taxon>Bacteroidia</taxon>
        <taxon>Bacteroidales</taxon>
        <taxon>Porphyromonadaceae</taxon>
        <taxon>Porphyromonas</taxon>
    </lineage>
</organism>
<keyword evidence="4 10" id="KW-0808">Transferase</keyword>
<dbReference type="PANTHER" id="PTHR11088:SF60">
    <property type="entry name" value="TRNA DIMETHYLALLYLTRANSFERASE"/>
    <property type="match status" value="1"/>
</dbReference>
<dbReference type="eggNOG" id="COG0324">
    <property type="taxonomic scope" value="Bacteria"/>
</dbReference>
<comment type="catalytic activity">
    <reaction evidence="9 10 11">
        <text>adenosine(37) in tRNA + dimethylallyl diphosphate = N(6)-dimethylallyladenosine(37) in tRNA + diphosphate</text>
        <dbReference type="Rhea" id="RHEA:26482"/>
        <dbReference type="Rhea" id="RHEA-COMP:10162"/>
        <dbReference type="Rhea" id="RHEA-COMP:10375"/>
        <dbReference type="ChEBI" id="CHEBI:33019"/>
        <dbReference type="ChEBI" id="CHEBI:57623"/>
        <dbReference type="ChEBI" id="CHEBI:74411"/>
        <dbReference type="ChEBI" id="CHEBI:74415"/>
        <dbReference type="EC" id="2.5.1.75"/>
    </reaction>
</comment>
<dbReference type="InterPro" id="IPR039657">
    <property type="entry name" value="Dimethylallyltransferase"/>
</dbReference>
<sequence length="324" mass="36861">MVPHHLITLVGPTASGKTSLGVVIAAALSGEIISADSRQVYRRMDIGTGKDLSEYTLPDGSSIPYHLIDIANPGEVYDLFHWLAAFRTSYQDILNRGKTPLLVGGTGLYVETALRGDSLSNAPQNERLRKELYNLSHEDLKDILRRYGGTPRTDIGSVRRTIRAIEIAAYYARYPEQDPWKKSNATVKTQGNEAQNSPLILCIQLPREERVRRIGERLKKRLEEGLIEEVEQLIASGVPTERLIQYGLEYRFITQHLLGELSREEMIARLEIAIRQFAKRQMTWFRGMERRGYTLHYLDGTQSTDRLCQEALEYIASKREGKLN</sequence>
<evidence type="ECO:0000256" key="1">
    <source>
        <dbReference type="ARBA" id="ARBA00001946"/>
    </source>
</evidence>
<keyword evidence="7 10" id="KW-0067">ATP-binding</keyword>
<dbReference type="EC" id="2.5.1.75" evidence="10"/>
<dbReference type="GO" id="GO:0006400">
    <property type="term" value="P:tRNA modification"/>
    <property type="evidence" value="ECO:0007669"/>
    <property type="project" value="TreeGrafter"/>
</dbReference>
<comment type="caution">
    <text evidence="10">Lacks conserved residue(s) required for the propagation of feature annotation.</text>
</comment>
<dbReference type="Gene3D" id="1.10.287.890">
    <property type="entry name" value="Crystal structure of tRNA isopentenylpyrophosphate transferase (bh2366) domain"/>
    <property type="match status" value="1"/>
</dbReference>
<feature type="site" description="Interaction with substrate tRNA" evidence="10">
    <location>
        <position position="106"/>
    </location>
</feature>
<proteinExistence type="inferred from homology"/>
<keyword evidence="15" id="KW-1185">Reference proteome</keyword>
<dbReference type="NCBIfam" id="TIGR00174">
    <property type="entry name" value="miaA"/>
    <property type="match status" value="1"/>
</dbReference>
<dbReference type="STRING" id="553175.POREN0001_1122"/>
<dbReference type="GO" id="GO:0005524">
    <property type="term" value="F:ATP binding"/>
    <property type="evidence" value="ECO:0007669"/>
    <property type="project" value="UniProtKB-UniRule"/>
</dbReference>
<accession>C3J9H8</accession>
<evidence type="ECO:0000256" key="3">
    <source>
        <dbReference type="ARBA" id="ARBA00005842"/>
    </source>
</evidence>
<dbReference type="RefSeq" id="WP_004332798.1">
    <property type="nucleotide sequence ID" value="NZ_ACNN01000012.1"/>
</dbReference>
<evidence type="ECO:0000256" key="8">
    <source>
        <dbReference type="ARBA" id="ARBA00022842"/>
    </source>
</evidence>
<dbReference type="AlphaFoldDB" id="C3J9H8"/>
<evidence type="ECO:0000256" key="9">
    <source>
        <dbReference type="ARBA" id="ARBA00049563"/>
    </source>
</evidence>
<comment type="caution">
    <text evidence="14">The sequence shown here is derived from an EMBL/GenBank/DDBJ whole genome shotgun (WGS) entry which is preliminary data.</text>
</comment>
<dbReference type="GeneID" id="93366463"/>
<feature type="site" description="Interaction with substrate tRNA" evidence="10">
    <location>
        <position position="129"/>
    </location>
</feature>
<dbReference type="PANTHER" id="PTHR11088">
    <property type="entry name" value="TRNA DIMETHYLALLYLTRANSFERASE"/>
    <property type="match status" value="1"/>
</dbReference>
<evidence type="ECO:0000256" key="4">
    <source>
        <dbReference type="ARBA" id="ARBA00022679"/>
    </source>
</evidence>
<dbReference type="HAMAP" id="MF_00185">
    <property type="entry name" value="IPP_trans"/>
    <property type="match status" value="1"/>
</dbReference>
<dbReference type="EMBL" id="ACNN01000012">
    <property type="protein sequence ID" value="EEN83193.1"/>
    <property type="molecule type" value="Genomic_DNA"/>
</dbReference>
<evidence type="ECO:0000256" key="10">
    <source>
        <dbReference type="HAMAP-Rule" id="MF_00185"/>
    </source>
</evidence>
<evidence type="ECO:0000256" key="12">
    <source>
        <dbReference type="RuleBase" id="RU003784"/>
    </source>
</evidence>
<feature type="binding site" evidence="10">
    <location>
        <begin position="13"/>
        <end position="18"/>
    </location>
    <ligand>
        <name>substrate</name>
    </ligand>
</feature>
<dbReference type="SUPFAM" id="SSF52540">
    <property type="entry name" value="P-loop containing nucleoside triphosphate hydrolases"/>
    <property type="match status" value="2"/>
</dbReference>
<feature type="region of interest" description="Interaction with substrate tRNA" evidence="10">
    <location>
        <begin position="36"/>
        <end position="39"/>
    </location>
</feature>
<comment type="function">
    <text evidence="2 10 12">Catalyzes the transfer of a dimethylallyl group onto the adenine at position 37 in tRNAs that read codons beginning with uridine, leading to the formation of N6-(dimethylallyl)adenosine (i(6)A).</text>
</comment>
<dbReference type="Pfam" id="PF01715">
    <property type="entry name" value="IPPT"/>
    <property type="match status" value="1"/>
</dbReference>